<feature type="region of interest" description="Disordered" evidence="3">
    <location>
        <begin position="486"/>
        <end position="555"/>
    </location>
</feature>
<proteinExistence type="predicted"/>
<dbReference type="Gene3D" id="3.40.50.10810">
    <property type="entry name" value="Tandem AAA-ATPase domain"/>
    <property type="match status" value="1"/>
</dbReference>
<evidence type="ECO:0000259" key="5">
    <source>
        <dbReference type="PROSITE" id="PS51192"/>
    </source>
</evidence>
<comment type="caution">
    <text evidence="7">The sequence shown here is derived from an EMBL/GenBank/DDBJ whole genome shotgun (WGS) entry which is preliminary data.</text>
</comment>
<feature type="region of interest" description="Disordered" evidence="3">
    <location>
        <begin position="825"/>
        <end position="903"/>
    </location>
</feature>
<evidence type="ECO:0000256" key="1">
    <source>
        <dbReference type="ARBA" id="ARBA00022801"/>
    </source>
</evidence>
<dbReference type="InterPro" id="IPR001650">
    <property type="entry name" value="Helicase_C-like"/>
</dbReference>
<sequence>MSGRPQLVDGVRQFEGAAESGGQPAWHERAKRAIGAGRTDTALVAEAERLARSGQLTPRDLRLLLLATDDHPAWLTARRLAVDALEATPEVPQQVLTAHTQIEVWPPPSYEESSEHLPSGHVQHTVAVRLGPADGPVTGPARSARSLQRARQAAAHALLRRLAGVGGPDADEAGAAPPRLTLPGMGTEVFECLLNARVTTDGPGPDLAAEVARRAGTARLRHRDLQVLLFGAQGPAWRDLRLLALDHAAHMQSAAATLLRWHADARGAALQHTVTPSAGGSACRWSWQDPGAPVVEGPARTARDRRRAVHQGAIALLAELAGLPEPEREPEPPAAGEADGARRTARIQPVPAGQDPVKYLNKYTQLDVITKPVPTFTAAPKSVACTYTCTLVHTGEQVLGTGRAKQRTDARRAAASALMAELVVRDAESVSAGAAGGGSASGTAGAAGPGSASGTAGAAGLGAAGAVGPGSAGLGSASGTAGVAGVAGPGSAPGPDGAAARGAGEPPRAGSESPGAPTEAAAHRTAAPAARPPVRPPLPGPRSAPAAPSPARAGSGLSAADAIAEALAAGCAVSFLPGDGGPGALLLHRADGAPMPDPGLPEPLSPACCPVLLPAAAAPVPVAGWRVPAAAAVPVLLRRDRSSGWHPTAVDWERVARLALQAVAAGLVRPALTADGADQWRLGPLPIATARAVEASADLMSPHAHAVAVGGRLLAARDAVPAFLDSVADGLLRTPAAVLFGTGPYLGPAGSRLPDAAERPTAPVPGTESEPGSGPDDVRRWLDAVEDRWDDGPPPRLVLDIAEPSEEEAAAGRLTGRLLLAVGDGPAVPASRRPVPAGARGPQRPAGRSGPGGPDGLPGPGGPGGPDSLPGPGGPDGPDGLPGPGGPGGPGTPGAPGGEIPVPRLWSGQVTLAGVEPYHLRDRVRRRVERLARRCSVLSGLLPSPGDLAVDAAGIVRLLAAEEALAEDGLVVRWPAGLRDRLSAHAVVGGPVRGADGAALDDGPGAGRAEGGRHAGASRAAGGAPRFSLQALLDFRWQVALGGDVLSEAEMDELAEAARPLVRVRGQWVLLDAAMTGRLRRREIGSLAGVEALAAALTGTVSVDGVTVPCRAGGDLAGVVEVLRQGEHAAPVAAPARLDAVLRAYQQRALAWLGHTSGLGFGAVLADDMGLGKTLTAIAYALHRQEKGHRGPVLVVCPSSLVTNWEREIGRFAPHLDVTVYHGTRRSLGSVADGAVVLTTYGVLRRDPALAARTWDLVIADEAQHAKNAASSTARRLGGLVSTTRLALTGTPVENNLSELWTLLDWVNPGLFGTLKAFRSRYAAAAEREPDGPAAQALARLIAPFLLRRRKTDPHVAPELPAKVESRRIVELTAEQVALYEAVVRETMEQLSAAPSQARSGLVFKLITALKQITNHPAHYWDEEHPGADRVREFTARSAKLEALDELVETITGRGEAALVFTGYVTMGRLLEQHLTHLGHRPLFLHGGLNTRRRQELVDAFQAGRSPLFLLSVKAGGTGLNLTRAGHVVHFDRSWNAAVEDQASDRAHRIGQRRTVTVHHLVTRGTIEDRIDQLLTHKRTLQDTVLASGDSGLARLSDRELADLVSLGGLA</sequence>
<dbReference type="Proteomes" id="UP001600424">
    <property type="component" value="Unassembled WGS sequence"/>
</dbReference>
<name>A0ABW6INS4_STRWE</name>
<feature type="region of interest" description="Disordered" evidence="3">
    <location>
        <begin position="432"/>
        <end position="459"/>
    </location>
</feature>
<dbReference type="EMBL" id="JBHTRV010000003">
    <property type="protein sequence ID" value="MFE5979248.1"/>
    <property type="molecule type" value="Genomic_DNA"/>
</dbReference>
<dbReference type="RefSeq" id="WP_386255746.1">
    <property type="nucleotide sequence ID" value="NZ_JBHTRV010000003.1"/>
</dbReference>
<evidence type="ECO:0000313" key="8">
    <source>
        <dbReference type="Proteomes" id="UP001600424"/>
    </source>
</evidence>
<dbReference type="PANTHER" id="PTHR10799">
    <property type="entry name" value="SNF2/RAD54 HELICASE FAMILY"/>
    <property type="match status" value="1"/>
</dbReference>
<dbReference type="PROSITE" id="PS51194">
    <property type="entry name" value="HELICASE_CTER"/>
    <property type="match status" value="1"/>
</dbReference>
<feature type="region of interest" description="Disordered" evidence="3">
    <location>
        <begin position="997"/>
        <end position="1021"/>
    </location>
</feature>
<keyword evidence="8" id="KW-1185">Reference proteome</keyword>
<evidence type="ECO:0000313" key="7">
    <source>
        <dbReference type="EMBL" id="MFE5979248.1"/>
    </source>
</evidence>
<feature type="region of interest" description="Disordered" evidence="3">
    <location>
        <begin position="750"/>
        <end position="778"/>
    </location>
</feature>
<dbReference type="SUPFAM" id="SSF54768">
    <property type="entry name" value="dsRNA-binding domain-like"/>
    <property type="match status" value="2"/>
</dbReference>
<dbReference type="InterPro" id="IPR014720">
    <property type="entry name" value="dsRBD_dom"/>
</dbReference>
<feature type="compositionally biased region" description="Pro residues" evidence="3">
    <location>
        <begin position="530"/>
        <end position="542"/>
    </location>
</feature>
<accession>A0ABW6INS4</accession>
<feature type="compositionally biased region" description="Gly residues" evidence="3">
    <location>
        <begin position="874"/>
        <end position="897"/>
    </location>
</feature>
<dbReference type="CDD" id="cd18793">
    <property type="entry name" value="SF2_C_SNF"/>
    <property type="match status" value="1"/>
</dbReference>
<reference evidence="7 8" key="1">
    <citation type="submission" date="2024-09" db="EMBL/GenBank/DDBJ databases">
        <title>The Natural Products Discovery Center: Release of the First 8490 Sequenced Strains for Exploring Actinobacteria Biosynthetic Diversity.</title>
        <authorList>
            <person name="Kalkreuter E."/>
            <person name="Kautsar S.A."/>
            <person name="Yang D."/>
            <person name="Bader C.D."/>
            <person name="Teijaro C.N."/>
            <person name="Fluegel L."/>
            <person name="Davis C.M."/>
            <person name="Simpson J.R."/>
            <person name="Lauterbach L."/>
            <person name="Steele A.D."/>
            <person name="Gui C."/>
            <person name="Meng S."/>
            <person name="Li G."/>
            <person name="Viehrig K."/>
            <person name="Ye F."/>
            <person name="Su P."/>
            <person name="Kiefer A.F."/>
            <person name="Nichols A."/>
            <person name="Cepeda A.J."/>
            <person name="Yan W."/>
            <person name="Fan B."/>
            <person name="Jiang Y."/>
            <person name="Adhikari A."/>
            <person name="Zheng C.-J."/>
            <person name="Schuster L."/>
            <person name="Cowan T.M."/>
            <person name="Smanski M.J."/>
            <person name="Chevrette M.G."/>
            <person name="De Carvalho L.P.S."/>
            <person name="Shen B."/>
        </authorList>
    </citation>
    <scope>NUCLEOTIDE SEQUENCE [LARGE SCALE GENOMIC DNA]</scope>
    <source>
        <strain evidence="7 8">NPDC056472</strain>
    </source>
</reference>
<dbReference type="InterPro" id="IPR022138">
    <property type="entry name" value="DUF3670"/>
</dbReference>
<feature type="compositionally biased region" description="Low complexity" evidence="3">
    <location>
        <begin position="543"/>
        <end position="555"/>
    </location>
</feature>
<feature type="compositionally biased region" description="Gly residues" evidence="3">
    <location>
        <begin position="849"/>
        <end position="865"/>
    </location>
</feature>
<keyword evidence="2" id="KW-0694">RNA-binding</keyword>
<feature type="compositionally biased region" description="Gly residues" evidence="3">
    <location>
        <begin position="434"/>
        <end position="448"/>
    </location>
</feature>
<evidence type="ECO:0000259" key="6">
    <source>
        <dbReference type="PROSITE" id="PS51194"/>
    </source>
</evidence>
<gene>
    <name evidence="7" type="ORF">ACFQ63_06015</name>
</gene>
<evidence type="ECO:0000256" key="3">
    <source>
        <dbReference type="SAM" id="MobiDB-lite"/>
    </source>
</evidence>
<dbReference type="Pfam" id="PF00271">
    <property type="entry name" value="Helicase_C"/>
    <property type="match status" value="1"/>
</dbReference>
<dbReference type="InterPro" id="IPR000330">
    <property type="entry name" value="SNF2_N"/>
</dbReference>
<evidence type="ECO:0000259" key="4">
    <source>
        <dbReference type="PROSITE" id="PS50137"/>
    </source>
</evidence>
<feature type="domain" description="DRBM" evidence="4">
    <location>
        <begin position="355"/>
        <end position="424"/>
    </location>
</feature>
<dbReference type="InterPro" id="IPR014001">
    <property type="entry name" value="Helicase_ATP-bd"/>
</dbReference>
<dbReference type="Pfam" id="PF00176">
    <property type="entry name" value="SNF2-rel_dom"/>
    <property type="match status" value="1"/>
</dbReference>
<dbReference type="InterPro" id="IPR038718">
    <property type="entry name" value="SNF2-like_sf"/>
</dbReference>
<dbReference type="SMART" id="SM00358">
    <property type="entry name" value="DSRM"/>
    <property type="match status" value="2"/>
</dbReference>
<feature type="compositionally biased region" description="Low complexity" evidence="3">
    <location>
        <begin position="825"/>
        <end position="848"/>
    </location>
</feature>
<dbReference type="PROSITE" id="PS51192">
    <property type="entry name" value="HELICASE_ATP_BIND_1"/>
    <property type="match status" value="1"/>
</dbReference>
<dbReference type="Pfam" id="PF12419">
    <property type="entry name" value="DUF3670"/>
    <property type="match status" value="1"/>
</dbReference>
<feature type="region of interest" description="Disordered" evidence="3">
    <location>
        <begin position="322"/>
        <end position="342"/>
    </location>
</feature>
<protein>
    <submittedName>
        <fullName evidence="7">SNF2-related protein</fullName>
    </submittedName>
</protein>
<keyword evidence="1" id="KW-0378">Hydrolase</keyword>
<dbReference type="Gene3D" id="3.40.50.300">
    <property type="entry name" value="P-loop containing nucleotide triphosphate hydrolases"/>
    <property type="match status" value="1"/>
</dbReference>
<dbReference type="SMART" id="SM00487">
    <property type="entry name" value="DEXDc"/>
    <property type="match status" value="1"/>
</dbReference>
<dbReference type="PROSITE" id="PS50137">
    <property type="entry name" value="DS_RBD"/>
    <property type="match status" value="1"/>
</dbReference>
<feature type="compositionally biased region" description="Low complexity" evidence="3">
    <location>
        <begin position="486"/>
        <end position="529"/>
    </location>
</feature>
<evidence type="ECO:0000256" key="2">
    <source>
        <dbReference type="PROSITE-ProRule" id="PRU00266"/>
    </source>
</evidence>
<dbReference type="SMART" id="SM00490">
    <property type="entry name" value="HELICc"/>
    <property type="match status" value="1"/>
</dbReference>
<organism evidence="7 8">
    <name type="scientific">Streptomyces wedmorensis</name>
    <dbReference type="NCBI Taxonomy" id="43759"/>
    <lineage>
        <taxon>Bacteria</taxon>
        <taxon>Bacillati</taxon>
        <taxon>Actinomycetota</taxon>
        <taxon>Actinomycetes</taxon>
        <taxon>Kitasatosporales</taxon>
        <taxon>Streptomycetaceae</taxon>
        <taxon>Streptomyces</taxon>
    </lineage>
</organism>
<feature type="domain" description="Helicase C-terminal" evidence="6">
    <location>
        <begin position="1443"/>
        <end position="1592"/>
    </location>
</feature>
<feature type="domain" description="Helicase ATP-binding" evidence="5">
    <location>
        <begin position="1154"/>
        <end position="1310"/>
    </location>
</feature>
<dbReference type="SUPFAM" id="SSF52540">
    <property type="entry name" value="P-loop containing nucleoside triphosphate hydrolases"/>
    <property type="match status" value="2"/>
</dbReference>
<dbReference type="InterPro" id="IPR027417">
    <property type="entry name" value="P-loop_NTPase"/>
</dbReference>
<dbReference type="InterPro" id="IPR049730">
    <property type="entry name" value="SNF2/RAD54-like_C"/>
</dbReference>